<protein>
    <submittedName>
        <fullName evidence="1">(northern house mosquito) hypothetical protein</fullName>
    </submittedName>
</protein>
<accession>A0A8D8GE38</accession>
<sequence>MLFAGTPTPRTRGGGGGARISGLAGRHLGCGLDRGHVVTCQVFRRFLDGHSPDSLRHRVRHFGVLVAIVCGRRDLVLERKPWVLIRRYLRNSSNFPLTTCTMTNLLSLDDHFLFFSSMLLAGKVKWKRSSKSMLTFSRVLSSFLLAPLFPFPSSPLLTVLLRTFLVAIPQCRFVQCVNKLCSCGLQ</sequence>
<dbReference type="EMBL" id="HBUE01254463">
    <property type="protein sequence ID" value="CAG6555692.1"/>
    <property type="molecule type" value="Transcribed_RNA"/>
</dbReference>
<reference evidence="1" key="1">
    <citation type="submission" date="2021-05" db="EMBL/GenBank/DDBJ databases">
        <authorList>
            <person name="Alioto T."/>
            <person name="Alioto T."/>
            <person name="Gomez Garrido J."/>
        </authorList>
    </citation>
    <scope>NUCLEOTIDE SEQUENCE</scope>
</reference>
<evidence type="ECO:0000313" key="1">
    <source>
        <dbReference type="EMBL" id="CAG6504416.1"/>
    </source>
</evidence>
<name>A0A8D8GE38_CULPI</name>
<organism evidence="1">
    <name type="scientific">Culex pipiens</name>
    <name type="common">House mosquito</name>
    <dbReference type="NCBI Taxonomy" id="7175"/>
    <lineage>
        <taxon>Eukaryota</taxon>
        <taxon>Metazoa</taxon>
        <taxon>Ecdysozoa</taxon>
        <taxon>Arthropoda</taxon>
        <taxon>Hexapoda</taxon>
        <taxon>Insecta</taxon>
        <taxon>Pterygota</taxon>
        <taxon>Neoptera</taxon>
        <taxon>Endopterygota</taxon>
        <taxon>Diptera</taxon>
        <taxon>Nematocera</taxon>
        <taxon>Culicoidea</taxon>
        <taxon>Culicidae</taxon>
        <taxon>Culicinae</taxon>
        <taxon>Culicini</taxon>
        <taxon>Culex</taxon>
        <taxon>Culex</taxon>
    </lineage>
</organism>
<dbReference type="AlphaFoldDB" id="A0A8D8GE38"/>
<proteinExistence type="predicted"/>
<dbReference type="EMBL" id="HBUE01149493">
    <property type="protein sequence ID" value="CAG6504416.1"/>
    <property type="molecule type" value="Transcribed_RNA"/>
</dbReference>